<feature type="domain" description="PKD/Chitinase" evidence="4">
    <location>
        <begin position="958"/>
        <end position="1037"/>
    </location>
</feature>
<dbReference type="InterPro" id="IPR033764">
    <property type="entry name" value="Sdr_B"/>
</dbReference>
<proteinExistence type="predicted"/>
<evidence type="ECO:0000313" key="5">
    <source>
        <dbReference type="EMBL" id="QMW01390.1"/>
    </source>
</evidence>
<dbReference type="InterPro" id="IPR022409">
    <property type="entry name" value="PKD/Chitinase_dom"/>
</dbReference>
<evidence type="ECO:0000256" key="3">
    <source>
        <dbReference type="ARBA" id="ARBA00022729"/>
    </source>
</evidence>
<organism evidence="5 6">
    <name type="scientific">Spirosoma foliorum</name>
    <dbReference type="NCBI Taxonomy" id="2710596"/>
    <lineage>
        <taxon>Bacteria</taxon>
        <taxon>Pseudomonadati</taxon>
        <taxon>Bacteroidota</taxon>
        <taxon>Cytophagia</taxon>
        <taxon>Cytophagales</taxon>
        <taxon>Cytophagaceae</taxon>
        <taxon>Spirosoma</taxon>
    </lineage>
</organism>
<evidence type="ECO:0000256" key="2">
    <source>
        <dbReference type="ARBA" id="ARBA00022525"/>
    </source>
</evidence>
<sequence>MKKNLYTKKGDLNRSIWAKSSHLYQIVCLLFFFVALSQTARAQISGAVYRDFNEDGVRSFTAATPLEGEIGVGGVTVNVYNAAGALAGTTVTSSATATAGSYTVTVSGTAPYRVEFVNLPSGYYDGQRGTASGTSVQFVTTSPATGINLGINYPFDYCQAAPNFIVPCYVNGDPAGGGNAGTQPVLVSLPYSSTGNTPTETAVATNVQIGTVFGVAYNRTSKNIYTAAFVKRHSGLGTGGAGAIYITKPGSGTTYTSTVFATLPTAVSAVSPAAIGGTTVVGTNSARGLPTATTTTNYDVSTFDQVGKAGLGDIELSEDGTELYAINLGDRRLYQIPITNANTTNPTAATASITSFTLPAPTQTTGSVLRPFALKVYRGRVYVGAVTTNEAVSTTVNLGTGSTGGTTSLVTRDPSTMVAYVFEFNPVNSSFTTVLSFPLSYTKGATDNDQTGVSRSDRWFPWVSVQPSYPTPTAGQLPNRYSRNDLANASYPQPMLSGIEFDVDGSMILSIRDRFGDQYGNNNLGADPAGTNTQLYRAIAPGDILRAGQCTPGVNLWTLESNARVCGGPATAGANTNQGPGGGEYYYSDAIAIPNTTNPYHLEMSEGGLALFPGTGEVASIVLDPTNAVDAGGVRRFKNSDGSGSPSTSVQIYVSSGVSTFGKANGLGDLELNCDLPPIQIGNRVFRDVNNNGVQDPGEPGLAGVQVVLRGPGNTTIATAVTDANGEYYFSSATGTSTASSIENLTLTAGGSYTLSFPTSVSAFTISAFPNSATGTNGGAIDSDADATGAISITLGTAGQNNFTYDVGYACTPLALTLTSGTICAGQTVSLTATSGFSSYTFSSGLTQVGTTNVASGSVNGTYSVTAVNSFGCTGTASGSITVNALPVVTLSSATICTGQSATLTATSGFTNYTFSSGLTRIGTTNQATGSAASTYSVTVVNSNGCVGVSSTTGGAGTITVNTPPTVTLSSATICAGQTATLTATAGLASYTFSSGLTQLGATNQATGTAANIYSVTATNSVGCSASAVGSITVNPIPTLTLSSATICAGQTATLVAGGTGFASYTFSSGLTQIGSTSQATGTTGGIYSVTATTALGCSTTATGTITVNPLPALTLSSATICAGQTATLTASTGFATYVFSTSLTQGSPTNVASSTAAGVYSVTATTAQGCSATATGSITVNPLPALTLSSATICAGQSATLTASSGFATYVFSSGLTQVGATNQATGTTANTYSVTATTALGCSTTATGSITVNPLPALTLSSATICAGQSATLTATAGFANYVFSTGLTRIGTTNQATGTTTNIYSVTATTALGCSTTATGSITVNPLPTVTLSSATICAGQTATLVAGGTGFATYAFSAGLTQIGSTSQATGTTGGIYSVTATTALGCSTTATGTITVNPLPALTLSSATICAGQSATLTASTGFATYVFSSSLTQGSPTNVASGTAAGVYSVTATTALGCSTTATGTITVNPLPALTLSSATICAGQSATLTATTGFANYVFSTGLTRIGTTNQATGTIATIYSVTATTALGCSTTATGSIIVNPVPALTLSSATICAGQTATLTATSGFATYVFSTSLTHLGTTNQATGTTAGIYSVTATTALGCSTTATGTITVNPLPVVNLTSATVCASQTASLAATAGYASYVFSSGLTQIGTSNVAVGTVGGTYSVTAISTAGCSASATGSIIINANPVVALSSATICAGQTAVLSASTGYDTYIFSAGLTQSGSSNVATGTTAGIYSVTAISNAGCSATATGSITVNPLPVVTLSSATVCAGQSATLVATAGYASYAFSAGLTPVTGQPNIATGLVGSTYSVTATSTEGCVGTGTGSITVNPLPVVNLTSATVCDGQTASLTATAGYASYVFSSGLTQIGSSNVAIGTASGIYSVTAISTEGCSATATGSITINPLPIVTLSSATICAGQTAVLSATSGYTSYIFSTGLTQVGSSNVATGTVGATYSVTAISSAGCSATAAGSITVNPLPVVTLSSATVCAGQSATLVATTGYASYAFSAGLTPMPGQPNMATGSVGGTYSVTATSTEGCVGTGSGSITVNPLPVVTLTSATVCDGQTASLTATAGYASYVFSAGLTQIGSSNVAVGTVGGTYSVTAISTEGCSASATGSITINANPVVTLSSATICAGQTAVLSATTGYDTYLFSAGLTQVGNSNVATGTTAGTYSVTAITTEGCSATTAGSITVNPLPVVTLSSATVCAGQSATLVATAGYASYAFSAGLTQVAGQPNMATGSVGGTYSVTATSTEGCVGTGTGTITVNPLPVVDLSSAIVCNGQTASLTATAGYDTYIFSAGLTQIGSSNVAIGTANGTYSVTAISTEGCSASATGSITINANPVVTLSSATICAGQTATLTATAGYDTYIFSAGLTQSGTSNVATGTVAGIYSVTAISNTGCSATTTGSITVNPVPVVDLSSATVCAGQSATLVATAGYASYAFSAGLTPVPGQPNMATGSVGGTYSVTATSTEGCVGTGTGTITVNPLPVVTLTSATVCDGQTASLTATSGYDTYVFSAGLTQVGTSNVAIGTTTGNYSVTAISTEGCSATATGSITVNPNPVVTLSSATICAGQSATLTATTGYDTYLFSAGLTQVGTSNVATGTTAGVYSVTAISTEGCSATATGSITVNPNPVVTLTSMSVCDGQTASLTATTGYDTYIFSAGLTPERQRA</sequence>
<feature type="domain" description="PKD/Chitinase" evidence="4">
    <location>
        <begin position="1694"/>
        <end position="1769"/>
    </location>
</feature>
<gene>
    <name evidence="5" type="ORF">H3H32_26015</name>
</gene>
<feature type="domain" description="PKD/Chitinase" evidence="4">
    <location>
        <begin position="2579"/>
        <end position="2649"/>
    </location>
</feature>
<evidence type="ECO:0000256" key="1">
    <source>
        <dbReference type="ARBA" id="ARBA00004613"/>
    </source>
</evidence>
<reference evidence="5 6" key="1">
    <citation type="submission" date="2020-07" db="EMBL/GenBank/DDBJ databases">
        <title>Spirosoma foliorum sp. nov., isolated from the leaves on the Nejang mountain Korea, Republic of.</title>
        <authorList>
            <person name="Ho H."/>
            <person name="Lee Y.-J."/>
            <person name="Nurcahyanto D.-A."/>
            <person name="Kim S.-G."/>
        </authorList>
    </citation>
    <scope>NUCLEOTIDE SEQUENCE [LARGE SCALE GENOMIC DNA]</scope>
    <source>
        <strain evidence="5 6">PL0136</strain>
    </source>
</reference>
<feature type="domain" description="PKD/Chitinase" evidence="4">
    <location>
        <begin position="1550"/>
        <end position="1623"/>
    </location>
</feature>
<feature type="domain" description="PKD/Chitinase" evidence="4">
    <location>
        <begin position="1328"/>
        <end position="1404"/>
    </location>
</feature>
<dbReference type="InterPro" id="IPR013783">
    <property type="entry name" value="Ig-like_fold"/>
</dbReference>
<evidence type="ECO:0000259" key="4">
    <source>
        <dbReference type="SMART" id="SM00089"/>
    </source>
</evidence>
<keyword evidence="2" id="KW-0964">Secreted</keyword>
<dbReference type="Pfam" id="PF17210">
    <property type="entry name" value="SdrD_B"/>
    <property type="match status" value="1"/>
</dbReference>
<dbReference type="EMBL" id="CP059732">
    <property type="protein sequence ID" value="QMW01390.1"/>
    <property type="molecule type" value="Genomic_DNA"/>
</dbReference>
<protein>
    <recommendedName>
        <fullName evidence="4">PKD/Chitinase domain-containing protein</fullName>
    </recommendedName>
</protein>
<evidence type="ECO:0000313" key="6">
    <source>
        <dbReference type="Proteomes" id="UP000515369"/>
    </source>
</evidence>
<feature type="domain" description="PKD/Chitinase" evidence="4">
    <location>
        <begin position="1407"/>
        <end position="1477"/>
    </location>
</feature>
<accession>A0A7G5GR98</accession>
<name>A0A7G5GR98_9BACT</name>
<comment type="subcellular location">
    <subcellularLocation>
        <location evidence="1">Secreted</location>
    </subcellularLocation>
</comment>
<dbReference type="KEGG" id="sfol:H3H32_26015"/>
<dbReference type="RefSeq" id="WP_182458672.1">
    <property type="nucleotide sequence ID" value="NZ_CP059732.1"/>
</dbReference>
<dbReference type="SMART" id="SM00089">
    <property type="entry name" value="PKD"/>
    <property type="match status" value="7"/>
</dbReference>
<dbReference type="SUPFAM" id="SSF63825">
    <property type="entry name" value="YWTD domain"/>
    <property type="match status" value="1"/>
</dbReference>
<dbReference type="GO" id="GO:0005576">
    <property type="term" value="C:extracellular region"/>
    <property type="evidence" value="ECO:0007669"/>
    <property type="project" value="UniProtKB-SubCell"/>
</dbReference>
<dbReference type="SUPFAM" id="SSF117074">
    <property type="entry name" value="Hypothetical protein PA1324"/>
    <property type="match status" value="1"/>
</dbReference>
<dbReference type="Gene3D" id="2.60.40.10">
    <property type="entry name" value="Immunoglobulins"/>
    <property type="match status" value="2"/>
</dbReference>
<feature type="domain" description="PKD/Chitinase" evidence="4">
    <location>
        <begin position="2350"/>
        <end position="2429"/>
    </location>
</feature>
<keyword evidence="6" id="KW-1185">Reference proteome</keyword>
<dbReference type="Proteomes" id="UP000515369">
    <property type="component" value="Chromosome"/>
</dbReference>
<keyword evidence="3" id="KW-0732">Signal</keyword>